<feature type="transmembrane region" description="Helical" evidence="1">
    <location>
        <begin position="35"/>
        <end position="55"/>
    </location>
</feature>
<keyword evidence="1" id="KW-0812">Transmembrane</keyword>
<organism evidence="2 3">
    <name type="scientific">Tubulinosema ratisbonensis</name>
    <dbReference type="NCBI Taxonomy" id="291195"/>
    <lineage>
        <taxon>Eukaryota</taxon>
        <taxon>Fungi</taxon>
        <taxon>Fungi incertae sedis</taxon>
        <taxon>Microsporidia</taxon>
        <taxon>Tubulinosematoidea</taxon>
        <taxon>Tubulinosematidae</taxon>
        <taxon>Tubulinosema</taxon>
    </lineage>
</organism>
<keyword evidence="1" id="KW-0472">Membrane</keyword>
<accession>A0A437AMY7</accession>
<protein>
    <submittedName>
        <fullName evidence="2">Uncharacterized protein</fullName>
    </submittedName>
</protein>
<evidence type="ECO:0000313" key="3">
    <source>
        <dbReference type="Proteomes" id="UP000282876"/>
    </source>
</evidence>
<dbReference type="EMBL" id="RCSS01000196">
    <property type="protein sequence ID" value="RVD92530.1"/>
    <property type="molecule type" value="Genomic_DNA"/>
</dbReference>
<feature type="transmembrane region" description="Helical" evidence="1">
    <location>
        <begin position="145"/>
        <end position="166"/>
    </location>
</feature>
<feature type="transmembrane region" description="Helical" evidence="1">
    <location>
        <begin position="61"/>
        <end position="78"/>
    </location>
</feature>
<proteinExistence type="predicted"/>
<feature type="transmembrane region" description="Helical" evidence="1">
    <location>
        <begin position="186"/>
        <end position="206"/>
    </location>
</feature>
<dbReference type="AlphaFoldDB" id="A0A437AMY7"/>
<keyword evidence="3" id="KW-1185">Reference proteome</keyword>
<comment type="caution">
    <text evidence="2">The sequence shown here is derived from an EMBL/GenBank/DDBJ whole genome shotgun (WGS) entry which is preliminary data.</text>
</comment>
<feature type="transmembrane region" description="Helical" evidence="1">
    <location>
        <begin position="252"/>
        <end position="271"/>
    </location>
</feature>
<evidence type="ECO:0000313" key="2">
    <source>
        <dbReference type="EMBL" id="RVD92530.1"/>
    </source>
</evidence>
<feature type="transmembrane region" description="Helical" evidence="1">
    <location>
        <begin position="212"/>
        <end position="231"/>
    </location>
</feature>
<reference evidence="2 3" key="1">
    <citation type="submission" date="2018-10" db="EMBL/GenBank/DDBJ databases">
        <title>Draft genome sequence of the microsporidian Tubulinosema ratisbonensis.</title>
        <authorList>
            <person name="Polonais V."/>
            <person name="Peyretaillade E."/>
            <person name="Niehus S."/>
            <person name="Wawrzyniak I."/>
            <person name="Franchet A."/>
            <person name="Gaspin C."/>
            <person name="Reichstadt M."/>
            <person name="Belser C."/>
            <person name="Labadie K."/>
            <person name="Delbac F."/>
            <person name="Ferrandon D."/>
        </authorList>
    </citation>
    <scope>NUCLEOTIDE SEQUENCE [LARGE SCALE GENOMIC DNA]</scope>
    <source>
        <strain evidence="2 3">Franzen</strain>
    </source>
</reference>
<dbReference type="Proteomes" id="UP000282876">
    <property type="component" value="Unassembled WGS sequence"/>
</dbReference>
<sequence length="293" mass="34734">MKKSEKEYTKNITTHKSTQSSLENKCLFRNYLPRAYIFVDELIQLCVILFTILNLFESVDIFTILFFYFILLFIIYFVQLITSNFENLNLSYVIDFHCFVLNAANIVHLIFFWVLNLSFISHAYMFICIGHSKMAFDFFEKILDVIYLMLVFILFIYISASFFLGLSTCNLSNKDEALLKFQSFQLLTSLVFVFQYFSFLCLFFTSTKIFDFIFYLGIFILITALIPVNVIKRVCNKREILFKVYYHSVTKIVLSICVFNLIFFEFIRIKIGLPEMLNFKSIQKIMLMKILNT</sequence>
<keyword evidence="1" id="KW-1133">Transmembrane helix</keyword>
<evidence type="ECO:0000256" key="1">
    <source>
        <dbReference type="SAM" id="Phobius"/>
    </source>
</evidence>
<feature type="transmembrane region" description="Helical" evidence="1">
    <location>
        <begin position="99"/>
        <end position="125"/>
    </location>
</feature>
<name>A0A437AMY7_9MICR</name>
<gene>
    <name evidence="2" type="ORF">TUBRATIS_009670</name>
</gene>
<dbReference type="VEuPathDB" id="MicrosporidiaDB:TUBRATIS_009670"/>